<evidence type="ECO:0000313" key="2">
    <source>
        <dbReference type="EMBL" id="VVE01454.1"/>
    </source>
</evidence>
<keyword evidence="3" id="KW-1185">Reference proteome</keyword>
<reference evidence="2 3" key="1">
    <citation type="submission" date="2019-08" db="EMBL/GenBank/DDBJ databases">
        <authorList>
            <person name="Peeters C."/>
        </authorList>
    </citation>
    <scope>NUCLEOTIDE SEQUENCE [LARGE SCALE GENOMIC DNA]</scope>
    <source>
        <strain evidence="2 3">LMG 30175</strain>
    </source>
</reference>
<name>A0A5E4UPJ6_9BURK</name>
<gene>
    <name evidence="2" type="ORF">PTE30175_02082</name>
</gene>
<dbReference type="Proteomes" id="UP000414233">
    <property type="component" value="Unassembled WGS sequence"/>
</dbReference>
<feature type="chain" id="PRO_5022716123" evidence="1">
    <location>
        <begin position="33"/>
        <end position="66"/>
    </location>
</feature>
<keyword evidence="1" id="KW-0732">Signal</keyword>
<accession>A0A5E4UPJ6</accession>
<dbReference type="AlphaFoldDB" id="A0A5E4UPJ6"/>
<feature type="signal peptide" evidence="1">
    <location>
        <begin position="1"/>
        <end position="32"/>
    </location>
</feature>
<dbReference type="EMBL" id="CABPRZ010000007">
    <property type="protein sequence ID" value="VVE01454.1"/>
    <property type="molecule type" value="Genomic_DNA"/>
</dbReference>
<sequence length="66" mass="6875">MKSGQRGGCLLDAAIAMSALLLVLSGVTQSQASDTHAQIVASVRASALAWDVDGVAAWTRLPQRPR</sequence>
<proteinExistence type="predicted"/>
<evidence type="ECO:0000313" key="3">
    <source>
        <dbReference type="Proteomes" id="UP000414233"/>
    </source>
</evidence>
<organism evidence="2 3">
    <name type="scientific">Pandoraea terrae</name>
    <dbReference type="NCBI Taxonomy" id="1537710"/>
    <lineage>
        <taxon>Bacteria</taxon>
        <taxon>Pseudomonadati</taxon>
        <taxon>Pseudomonadota</taxon>
        <taxon>Betaproteobacteria</taxon>
        <taxon>Burkholderiales</taxon>
        <taxon>Burkholderiaceae</taxon>
        <taxon>Pandoraea</taxon>
    </lineage>
</organism>
<protein>
    <submittedName>
        <fullName evidence="2">Uncharacterized protein</fullName>
    </submittedName>
</protein>
<evidence type="ECO:0000256" key="1">
    <source>
        <dbReference type="SAM" id="SignalP"/>
    </source>
</evidence>